<dbReference type="Pfam" id="PF00903">
    <property type="entry name" value="Glyoxalase"/>
    <property type="match status" value="1"/>
</dbReference>
<dbReference type="Gene3D" id="3.10.180.10">
    <property type="entry name" value="2,3-Dihydroxybiphenyl 1,2-Dioxygenase, domain 1"/>
    <property type="match status" value="1"/>
</dbReference>
<dbReference type="InterPro" id="IPR029068">
    <property type="entry name" value="Glyas_Bleomycin-R_OHBP_Dase"/>
</dbReference>
<keyword evidence="1" id="KW-0479">Metal-binding</keyword>
<feature type="domain" description="VOC" evidence="2">
    <location>
        <begin position="21"/>
        <end position="163"/>
    </location>
</feature>
<dbReference type="EMBL" id="JAVYII010000004">
    <property type="protein sequence ID" value="MDT9593299.1"/>
    <property type="molecule type" value="Genomic_DNA"/>
</dbReference>
<dbReference type="PROSITE" id="PS51819">
    <property type="entry name" value="VOC"/>
    <property type="match status" value="1"/>
</dbReference>
<comment type="caution">
    <text evidence="3">The sequence shown here is derived from an EMBL/GenBank/DDBJ whole genome shotgun (WGS) entry which is preliminary data.</text>
</comment>
<keyword evidence="4" id="KW-1185">Reference proteome</keyword>
<evidence type="ECO:0000313" key="3">
    <source>
        <dbReference type="EMBL" id="MDT9593299.1"/>
    </source>
</evidence>
<gene>
    <name evidence="3" type="ORF">RDV89_09490</name>
</gene>
<protein>
    <submittedName>
        <fullName evidence="3">VOC family protein</fullName>
    </submittedName>
</protein>
<evidence type="ECO:0000313" key="4">
    <source>
        <dbReference type="Proteomes" id="UP001268542"/>
    </source>
</evidence>
<dbReference type="PANTHER" id="PTHR43048">
    <property type="entry name" value="METHYLMALONYL-COA EPIMERASE"/>
    <property type="match status" value="1"/>
</dbReference>
<proteinExistence type="predicted"/>
<name>A0ABU3PVS6_9ACTN</name>
<evidence type="ECO:0000259" key="2">
    <source>
        <dbReference type="PROSITE" id="PS51819"/>
    </source>
</evidence>
<reference evidence="3 4" key="1">
    <citation type="submission" date="2023-08" db="EMBL/GenBank/DDBJ databases">
        <title>Nocardioides seae sp. nov., a bacterium isolated from a soil.</title>
        <authorList>
            <person name="Wang X."/>
        </authorList>
    </citation>
    <scope>NUCLEOTIDE SEQUENCE [LARGE SCALE GENOMIC DNA]</scope>
    <source>
        <strain evidence="3 4">YZH12</strain>
    </source>
</reference>
<organism evidence="3 4">
    <name type="scientific">Nocardioides imazamoxiresistens</name>
    <dbReference type="NCBI Taxonomy" id="3231893"/>
    <lineage>
        <taxon>Bacteria</taxon>
        <taxon>Bacillati</taxon>
        <taxon>Actinomycetota</taxon>
        <taxon>Actinomycetes</taxon>
        <taxon>Propionibacteriales</taxon>
        <taxon>Nocardioidaceae</taxon>
        <taxon>Nocardioides</taxon>
    </lineage>
</organism>
<dbReference type="Proteomes" id="UP001268542">
    <property type="component" value="Unassembled WGS sequence"/>
</dbReference>
<accession>A0ABU3PVS6</accession>
<dbReference type="InterPro" id="IPR051785">
    <property type="entry name" value="MMCE/EMCE_epimerase"/>
</dbReference>
<evidence type="ECO:0000256" key="1">
    <source>
        <dbReference type="ARBA" id="ARBA00022723"/>
    </source>
</evidence>
<dbReference type="InterPro" id="IPR037523">
    <property type="entry name" value="VOC_core"/>
</dbReference>
<dbReference type="RefSeq" id="WP_315732767.1">
    <property type="nucleotide sequence ID" value="NZ_JAVYII010000004.1"/>
</dbReference>
<dbReference type="SUPFAM" id="SSF54593">
    <property type="entry name" value="Glyoxalase/Bleomycin resistance protein/Dihydroxybiphenyl dioxygenase"/>
    <property type="match status" value="1"/>
</dbReference>
<dbReference type="InterPro" id="IPR004360">
    <property type="entry name" value="Glyas_Fos-R_dOase_dom"/>
</dbReference>
<dbReference type="PANTHER" id="PTHR43048:SF3">
    <property type="entry name" value="METHYLMALONYL-COA EPIMERASE, MITOCHONDRIAL"/>
    <property type="match status" value="1"/>
</dbReference>
<sequence length="175" mass="19491">MTSTESTSTPAPDVTKNPATEFSHVGIQVRDLSVSLPFYRDQIGLEVVAEWVVEDPTTREAIDLPQATLNMAVLRLPGTNAYMEVIEYQNVERTPVDPYHPNPGTCHIAWYVDDIDELYDRLVGMGLEPVSRRVVPIDGGPLDGGKVIYMTDPDGIRIEFLESSLYLDATPRVTR</sequence>